<evidence type="ECO:0000256" key="5">
    <source>
        <dbReference type="SAM" id="Phobius"/>
    </source>
</evidence>
<proteinExistence type="predicted"/>
<dbReference type="GeneID" id="18821203"/>
<evidence type="ECO:0000256" key="2">
    <source>
        <dbReference type="ARBA" id="ARBA00022692"/>
    </source>
</evidence>
<evidence type="ECO:0000313" key="8">
    <source>
        <dbReference type="EMBL" id="EGO20007.1"/>
    </source>
</evidence>
<dbReference type="AlphaFoldDB" id="F8PA09"/>
<keyword evidence="3 5" id="KW-1133">Transmembrane helix</keyword>
<dbReference type="KEGG" id="sla:SERLADRAFT_478603"/>
<feature type="domain" description="DUF2421" evidence="6">
    <location>
        <begin position="187"/>
        <end position="394"/>
    </location>
</feature>
<dbReference type="Pfam" id="PF10334">
    <property type="entry name" value="BRE4"/>
    <property type="match status" value="1"/>
</dbReference>
<organism>
    <name type="scientific">Serpula lacrymans var. lacrymans (strain S7.9)</name>
    <name type="common">Dry rot fungus</name>
    <dbReference type="NCBI Taxonomy" id="578457"/>
    <lineage>
        <taxon>Eukaryota</taxon>
        <taxon>Fungi</taxon>
        <taxon>Dikarya</taxon>
        <taxon>Basidiomycota</taxon>
        <taxon>Agaricomycotina</taxon>
        <taxon>Agaricomycetes</taxon>
        <taxon>Agaricomycetidae</taxon>
        <taxon>Boletales</taxon>
        <taxon>Coniophorineae</taxon>
        <taxon>Serpulaceae</taxon>
        <taxon>Serpula</taxon>
    </lineage>
</organism>
<protein>
    <submittedName>
        <fullName evidence="8">Uncharacterized protein</fullName>
    </submittedName>
</protein>
<keyword evidence="4 5" id="KW-0472">Membrane</keyword>
<dbReference type="Pfam" id="PF13515">
    <property type="entry name" value="FUSC_2"/>
    <property type="match status" value="1"/>
</dbReference>
<accession>F8PA09</accession>
<evidence type="ECO:0000256" key="3">
    <source>
        <dbReference type="ARBA" id="ARBA00022989"/>
    </source>
</evidence>
<evidence type="ECO:0000256" key="1">
    <source>
        <dbReference type="ARBA" id="ARBA00004141"/>
    </source>
</evidence>
<reference evidence="8" key="1">
    <citation type="submission" date="2011-04" db="EMBL/GenBank/DDBJ databases">
        <title>Evolution of plant cell wall degrading machinery underlies the functional diversity of forest fungi.</title>
        <authorList>
            <consortium name="US DOE Joint Genome Institute (JGI-PGF)"/>
            <person name="Eastwood D.C."/>
            <person name="Floudas D."/>
            <person name="Binder M."/>
            <person name="Majcherczyk A."/>
            <person name="Schneider P."/>
            <person name="Aerts A."/>
            <person name="Asiegbu F.O."/>
            <person name="Baker S.E."/>
            <person name="Barry K."/>
            <person name="Bendiksby M."/>
            <person name="Blumentritt M."/>
            <person name="Coutinho P.M."/>
            <person name="Cullen D."/>
            <person name="Cullen D."/>
            <person name="Gathman A."/>
            <person name="Goodell B."/>
            <person name="Henrissat B."/>
            <person name="Ihrmark K."/>
            <person name="Kauserud H."/>
            <person name="Kohler A."/>
            <person name="LaButti K."/>
            <person name="Lapidus A."/>
            <person name="Lavin J.L."/>
            <person name="Lee Y.-H."/>
            <person name="Lindquist E."/>
            <person name="Lilly W."/>
            <person name="Lucas S."/>
            <person name="Morin E."/>
            <person name="Murat C."/>
            <person name="Oguiza J.A."/>
            <person name="Park J."/>
            <person name="Pisabarro A.G."/>
            <person name="Riley R."/>
            <person name="Rosling A."/>
            <person name="Salamov A."/>
            <person name="Schmidt O."/>
            <person name="Schmutz J."/>
            <person name="Skrede I."/>
            <person name="Stenlid J."/>
            <person name="Wiebenga A."/>
            <person name="Xie X."/>
            <person name="Kues U."/>
            <person name="Hibbett D.S."/>
            <person name="Hoffmeister D."/>
            <person name="Hogberg N."/>
            <person name="Martin F."/>
            <person name="Grigoriev I.V."/>
            <person name="Watkinson S.C."/>
        </authorList>
    </citation>
    <scope>NUCLEOTIDE SEQUENCE</scope>
    <source>
        <strain evidence="8">S7.9</strain>
    </source>
</reference>
<feature type="transmembrane region" description="Helical" evidence="5">
    <location>
        <begin position="106"/>
        <end position="124"/>
    </location>
</feature>
<evidence type="ECO:0000256" key="4">
    <source>
        <dbReference type="ARBA" id="ARBA00023136"/>
    </source>
</evidence>
<keyword evidence="2 5" id="KW-0812">Transmembrane</keyword>
<dbReference type="HOGENOM" id="CLU_032879_0_0_1"/>
<dbReference type="PANTHER" id="PTHR37994:SF3">
    <property type="entry name" value="ER TRANSPORTER 6TM N-TERMINAL DOMAIN-CONTAINING PROTEIN"/>
    <property type="match status" value="1"/>
</dbReference>
<feature type="transmembrane region" description="Helical" evidence="5">
    <location>
        <begin position="74"/>
        <end position="94"/>
    </location>
</feature>
<dbReference type="Proteomes" id="UP000008064">
    <property type="component" value="Unassembled WGS sequence"/>
</dbReference>
<dbReference type="OrthoDB" id="2274698at2759"/>
<feature type="transmembrane region" description="Helical" evidence="5">
    <location>
        <begin position="168"/>
        <end position="186"/>
    </location>
</feature>
<dbReference type="PANTHER" id="PTHR37994">
    <property type="entry name" value="ARAE_2_N DOMAIN-CONTAINING PROTEIN-RELATED"/>
    <property type="match status" value="1"/>
</dbReference>
<dbReference type="EMBL" id="GL945442">
    <property type="protein sequence ID" value="EGO20007.1"/>
    <property type="molecule type" value="Genomic_DNA"/>
</dbReference>
<evidence type="ECO:0000259" key="6">
    <source>
        <dbReference type="Pfam" id="PF10334"/>
    </source>
</evidence>
<comment type="subcellular location">
    <subcellularLocation>
        <location evidence="1">Membrane</location>
        <topology evidence="1">Multi-pass membrane protein</topology>
    </subcellularLocation>
</comment>
<dbReference type="InterPro" id="IPR018820">
    <property type="entry name" value="BRE4-related_DUF2421"/>
</dbReference>
<dbReference type="InterPro" id="IPR049453">
    <property type="entry name" value="Memb_transporter_dom"/>
</dbReference>
<name>F8PA09_SERL9</name>
<dbReference type="GO" id="GO:0016020">
    <property type="term" value="C:membrane"/>
    <property type="evidence" value="ECO:0007669"/>
    <property type="project" value="UniProtKB-SubCell"/>
</dbReference>
<gene>
    <name evidence="8" type="ORF">SERLADRAFT_478603</name>
</gene>
<dbReference type="RefSeq" id="XP_007323442.1">
    <property type="nucleotide sequence ID" value="XM_007323380.1"/>
</dbReference>
<evidence type="ECO:0000259" key="7">
    <source>
        <dbReference type="Pfam" id="PF13515"/>
    </source>
</evidence>
<feature type="transmembrane region" description="Helical" evidence="5">
    <location>
        <begin position="131"/>
        <end position="148"/>
    </location>
</feature>
<sequence length="439" mass="49328">MIQKTMNSLHLLYKWSGTAEAKFTIKYTIVSVLLWLPSVFHSSAQFYYVQKGVWALIMAQTTMNIYASDQIFNYVIRLVGTFVGLCLGLVTWYIGSGRGIGNPYGVAASSAVFLIPVVWLRLFAPAKYLPGVLIGGATFALVVGYSWIDGHLQTVGNPGIGWSIAWRRWVLVVIGSAASFIMMMLPPTSGRKAVRLRNAAVISKISNMYAFLVSTWIETEHREKPSRRAHASEAWLSEFRLRLKALAEQVQSVRQLTDMAKWEGNIRGAWPLKEYNELADAESEMLNAIAQLGSAIAHLDDDWRIKFLHKTKVVHPNFISDVLTKFTVVSQSLRTGEAMHQVLPRSLLDRLFYHNRIANIAHVAGEDSVDVEALRSLDYVYYASGIVAVSQLLMHWTKCTALRKGYAEKCHFKATNAGKNNMNRHTFWHSPVGEDWGSQ</sequence>
<feature type="domain" description="Integral membrane bound transporter" evidence="7">
    <location>
        <begin position="44"/>
        <end position="181"/>
    </location>
</feature>